<dbReference type="PANTHER" id="PTHR15048:SF0">
    <property type="entry name" value="STARCH-BINDING DOMAIN-CONTAINING PROTEIN 1"/>
    <property type="match status" value="1"/>
</dbReference>
<dbReference type="InterPro" id="IPR002044">
    <property type="entry name" value="CBM20"/>
</dbReference>
<feature type="non-terminal residue" evidence="4">
    <location>
        <position position="113"/>
    </location>
</feature>
<organism evidence="4 5">
    <name type="scientific">Aspergillus japonicus CBS 114.51</name>
    <dbReference type="NCBI Taxonomy" id="1448312"/>
    <lineage>
        <taxon>Eukaryota</taxon>
        <taxon>Fungi</taxon>
        <taxon>Dikarya</taxon>
        <taxon>Ascomycota</taxon>
        <taxon>Pezizomycotina</taxon>
        <taxon>Eurotiomycetes</taxon>
        <taxon>Eurotiomycetidae</taxon>
        <taxon>Eurotiales</taxon>
        <taxon>Aspergillaceae</taxon>
        <taxon>Aspergillus</taxon>
        <taxon>Aspergillus subgen. Circumdati</taxon>
    </lineage>
</organism>
<feature type="non-terminal residue" evidence="4">
    <location>
        <position position="1"/>
    </location>
</feature>
<reference evidence="4 5" key="1">
    <citation type="submission" date="2018-02" db="EMBL/GenBank/DDBJ databases">
        <title>The genomes of Aspergillus section Nigri reveals drivers in fungal speciation.</title>
        <authorList>
            <consortium name="DOE Joint Genome Institute"/>
            <person name="Vesth T.C."/>
            <person name="Nybo J."/>
            <person name="Theobald S."/>
            <person name="Brandl J."/>
            <person name="Frisvad J.C."/>
            <person name="Nielsen K.F."/>
            <person name="Lyhne E.K."/>
            <person name="Kogle M.E."/>
            <person name="Kuo A."/>
            <person name="Riley R."/>
            <person name="Clum A."/>
            <person name="Nolan M."/>
            <person name="Lipzen A."/>
            <person name="Salamov A."/>
            <person name="Henrissat B."/>
            <person name="Wiebenga A."/>
            <person name="De vries R.P."/>
            <person name="Grigoriev I.V."/>
            <person name="Mortensen U.H."/>
            <person name="Andersen M.R."/>
            <person name="Baker S.E."/>
        </authorList>
    </citation>
    <scope>NUCLEOTIDE SEQUENCE [LARGE SCALE GENOMIC DNA]</scope>
    <source>
        <strain evidence="4 5">CBS 114.51</strain>
    </source>
</reference>
<dbReference type="SMART" id="SM01065">
    <property type="entry name" value="CBM_2"/>
    <property type="match status" value="1"/>
</dbReference>
<dbReference type="AlphaFoldDB" id="A0A8T8WJB3"/>
<dbReference type="PANTHER" id="PTHR15048">
    <property type="entry name" value="STARCH-BINDING DOMAIN-CONTAINING PROTEIN 1"/>
    <property type="match status" value="1"/>
</dbReference>
<dbReference type="GO" id="GO:0016787">
    <property type="term" value="F:hydrolase activity"/>
    <property type="evidence" value="ECO:0007669"/>
    <property type="project" value="UniProtKB-KW"/>
</dbReference>
<protein>
    <submittedName>
        <fullName evidence="4">Carbohydrate-binding glycoside hydrolase</fullName>
    </submittedName>
</protein>
<dbReference type="RefSeq" id="XP_025521698.1">
    <property type="nucleotide sequence ID" value="XM_025667315.1"/>
</dbReference>
<feature type="domain" description="CBM20" evidence="3">
    <location>
        <begin position="1"/>
        <end position="113"/>
    </location>
</feature>
<dbReference type="GeneID" id="37171007"/>
<evidence type="ECO:0000256" key="2">
    <source>
        <dbReference type="ARBA" id="ARBA00023326"/>
    </source>
</evidence>
<proteinExistence type="predicted"/>
<dbReference type="EMBL" id="KZ824908">
    <property type="protein sequence ID" value="RAH75804.1"/>
    <property type="molecule type" value="Genomic_DNA"/>
</dbReference>
<accession>A0A8T8WJB3</accession>
<keyword evidence="1" id="KW-0119">Carbohydrate metabolism</keyword>
<name>A0A8T8WJB3_ASPJA</name>
<sequence length="113" mass="11637">CAATTSLPLTFIELVTTTYGEEVYLTGSIAALGNWATTAGTGGRVALSAANYSAAYPAWSATVSVPLGTSFEYKFFKVGSDGSTITWESDPNRSYAVTATACAGATATVVDSW</sequence>
<dbReference type="PROSITE" id="PS51166">
    <property type="entry name" value="CBM20"/>
    <property type="match status" value="1"/>
</dbReference>
<gene>
    <name evidence="4" type="ORF">BO86DRAFT_279533</name>
</gene>
<dbReference type="SUPFAM" id="SSF49452">
    <property type="entry name" value="Starch-binding domain-like"/>
    <property type="match status" value="1"/>
</dbReference>
<dbReference type="Gene3D" id="2.60.40.10">
    <property type="entry name" value="Immunoglobulins"/>
    <property type="match status" value="1"/>
</dbReference>
<dbReference type="GO" id="GO:0000272">
    <property type="term" value="P:polysaccharide catabolic process"/>
    <property type="evidence" value="ECO:0007669"/>
    <property type="project" value="UniProtKB-KW"/>
</dbReference>
<dbReference type="InterPro" id="IPR013783">
    <property type="entry name" value="Ig-like_fold"/>
</dbReference>
<dbReference type="FunFam" id="2.60.40.10:FF:000552">
    <property type="entry name" value="Related to glucoamylase"/>
    <property type="match status" value="1"/>
</dbReference>
<evidence type="ECO:0000313" key="4">
    <source>
        <dbReference type="EMBL" id="RAH75804.1"/>
    </source>
</evidence>
<evidence type="ECO:0000313" key="5">
    <source>
        <dbReference type="Proteomes" id="UP000249497"/>
    </source>
</evidence>
<dbReference type="Pfam" id="PF00686">
    <property type="entry name" value="CBM_20"/>
    <property type="match status" value="1"/>
</dbReference>
<dbReference type="GO" id="GO:2001070">
    <property type="term" value="F:starch binding"/>
    <property type="evidence" value="ECO:0007669"/>
    <property type="project" value="InterPro"/>
</dbReference>
<dbReference type="OrthoDB" id="204980at2759"/>
<evidence type="ECO:0000256" key="1">
    <source>
        <dbReference type="ARBA" id="ARBA00023277"/>
    </source>
</evidence>
<keyword evidence="5" id="KW-1185">Reference proteome</keyword>
<evidence type="ECO:0000259" key="3">
    <source>
        <dbReference type="PROSITE" id="PS51166"/>
    </source>
</evidence>
<keyword evidence="4" id="KW-0378">Hydrolase</keyword>
<keyword evidence="2" id="KW-0624">Polysaccharide degradation</keyword>
<dbReference type="Proteomes" id="UP000249497">
    <property type="component" value="Unassembled WGS sequence"/>
</dbReference>
<dbReference type="InterPro" id="IPR013784">
    <property type="entry name" value="Carb-bd-like_fold"/>
</dbReference>
<dbReference type="GO" id="GO:0016020">
    <property type="term" value="C:membrane"/>
    <property type="evidence" value="ECO:0007669"/>
    <property type="project" value="TreeGrafter"/>
</dbReference>